<protein>
    <submittedName>
        <fullName evidence="8">GtrA family protein</fullName>
    </submittedName>
</protein>
<dbReference type="PANTHER" id="PTHR38459:SF1">
    <property type="entry name" value="PROPHAGE BACTOPRENOL-LINKED GLUCOSE TRANSLOCASE HOMOLOG"/>
    <property type="match status" value="1"/>
</dbReference>
<evidence type="ECO:0000259" key="7">
    <source>
        <dbReference type="Pfam" id="PF04138"/>
    </source>
</evidence>
<dbReference type="GO" id="GO:0000271">
    <property type="term" value="P:polysaccharide biosynthetic process"/>
    <property type="evidence" value="ECO:0007669"/>
    <property type="project" value="InterPro"/>
</dbReference>
<name>A0A7T7S1K3_9ACTO</name>
<keyword evidence="9" id="KW-1185">Reference proteome</keyword>
<evidence type="ECO:0000256" key="4">
    <source>
        <dbReference type="ARBA" id="ARBA00022989"/>
    </source>
</evidence>
<reference evidence="8 9" key="1">
    <citation type="submission" date="2020-12" db="EMBL/GenBank/DDBJ databases">
        <authorList>
            <person name="Zhou J."/>
        </authorList>
    </citation>
    <scope>NUCLEOTIDE SEQUENCE [LARGE SCALE GENOMIC DNA]</scope>
    <source>
        <strain evidence="8 9">CCUG 61299</strain>
    </source>
</reference>
<evidence type="ECO:0000256" key="6">
    <source>
        <dbReference type="SAM" id="Phobius"/>
    </source>
</evidence>
<dbReference type="EMBL" id="CP066802">
    <property type="protein sequence ID" value="QQM67006.1"/>
    <property type="molecule type" value="Genomic_DNA"/>
</dbReference>
<gene>
    <name evidence="8" type="ORF">JG540_08130</name>
</gene>
<feature type="transmembrane region" description="Helical" evidence="6">
    <location>
        <begin position="12"/>
        <end position="33"/>
    </location>
</feature>
<dbReference type="GO" id="GO:0005886">
    <property type="term" value="C:plasma membrane"/>
    <property type="evidence" value="ECO:0007669"/>
    <property type="project" value="TreeGrafter"/>
</dbReference>
<keyword evidence="5 6" id="KW-0472">Membrane</keyword>
<sequence>MDRHRKLINQFVRFLVVGGLSFSVDYSLFVLLYWLGVPYLVASAVSFTISLVLNYALSRRYVFDTNEGVNLAREFTAYVSLNIVALGLNTLVLYLCTNLGGASPFVGKVVATAIVLVYNFISRKLLLERLGPGPRSPQPS</sequence>
<evidence type="ECO:0000256" key="3">
    <source>
        <dbReference type="ARBA" id="ARBA00022692"/>
    </source>
</evidence>
<feature type="domain" description="GtrA/DPMS transmembrane" evidence="7">
    <location>
        <begin position="13"/>
        <end position="126"/>
    </location>
</feature>
<dbReference type="AlphaFoldDB" id="A0A7T7S1K3"/>
<dbReference type="Proteomes" id="UP000595895">
    <property type="component" value="Chromosome"/>
</dbReference>
<comment type="subcellular location">
    <subcellularLocation>
        <location evidence="1">Membrane</location>
        <topology evidence="1">Multi-pass membrane protein</topology>
    </subcellularLocation>
</comment>
<dbReference type="InterPro" id="IPR051401">
    <property type="entry name" value="GtrA_CellWall_Glycosyl"/>
</dbReference>
<keyword evidence="3 6" id="KW-0812">Transmembrane</keyword>
<dbReference type="KEGG" id="awe:JG540_08130"/>
<comment type="similarity">
    <text evidence="2">Belongs to the GtrA family.</text>
</comment>
<feature type="transmembrane region" description="Helical" evidence="6">
    <location>
        <begin position="101"/>
        <end position="121"/>
    </location>
</feature>
<feature type="transmembrane region" description="Helical" evidence="6">
    <location>
        <begin position="39"/>
        <end position="57"/>
    </location>
</feature>
<evidence type="ECO:0000256" key="5">
    <source>
        <dbReference type="ARBA" id="ARBA00023136"/>
    </source>
</evidence>
<evidence type="ECO:0000256" key="1">
    <source>
        <dbReference type="ARBA" id="ARBA00004141"/>
    </source>
</evidence>
<proteinExistence type="inferred from homology"/>
<organism evidence="8 9">
    <name type="scientific">Actinomyces weissii</name>
    <dbReference type="NCBI Taxonomy" id="675090"/>
    <lineage>
        <taxon>Bacteria</taxon>
        <taxon>Bacillati</taxon>
        <taxon>Actinomycetota</taxon>
        <taxon>Actinomycetes</taxon>
        <taxon>Actinomycetales</taxon>
        <taxon>Actinomycetaceae</taxon>
        <taxon>Actinomyces</taxon>
    </lineage>
</organism>
<evidence type="ECO:0000256" key="2">
    <source>
        <dbReference type="ARBA" id="ARBA00009399"/>
    </source>
</evidence>
<evidence type="ECO:0000313" key="9">
    <source>
        <dbReference type="Proteomes" id="UP000595895"/>
    </source>
</evidence>
<dbReference type="RefSeq" id="WP_200275234.1">
    <property type="nucleotide sequence ID" value="NZ_CP066802.1"/>
</dbReference>
<evidence type="ECO:0000313" key="8">
    <source>
        <dbReference type="EMBL" id="QQM67006.1"/>
    </source>
</evidence>
<accession>A0A7T7S1K3</accession>
<feature type="transmembrane region" description="Helical" evidence="6">
    <location>
        <begin position="77"/>
        <end position="95"/>
    </location>
</feature>
<dbReference type="Pfam" id="PF04138">
    <property type="entry name" value="GtrA_DPMS_TM"/>
    <property type="match status" value="1"/>
</dbReference>
<dbReference type="PANTHER" id="PTHR38459">
    <property type="entry name" value="PROPHAGE BACTOPRENOL-LINKED GLUCOSE TRANSLOCASE HOMOLOG"/>
    <property type="match status" value="1"/>
</dbReference>
<keyword evidence="4 6" id="KW-1133">Transmembrane helix</keyword>
<dbReference type="InterPro" id="IPR007267">
    <property type="entry name" value="GtrA_DPMS_TM"/>
</dbReference>